<dbReference type="EMBL" id="CP020745">
    <property type="protein sequence ID" value="ARJ25653.1"/>
    <property type="molecule type" value="Genomic_DNA"/>
</dbReference>
<dbReference type="RefSeq" id="WP_085313380.1">
    <property type="nucleotide sequence ID" value="NZ_CP020745.1"/>
</dbReference>
<keyword evidence="1" id="KW-0614">Plasmid</keyword>
<accession>A0A1W6AIH4</accession>
<evidence type="ECO:0000313" key="1">
    <source>
        <dbReference type="EMBL" id="ARJ25653.1"/>
    </source>
</evidence>
<reference evidence="1 2" key="1">
    <citation type="submission" date="2017-04" db="EMBL/GenBank/DDBJ databases">
        <title>The Characteristic of a Fine Plant Growth-Promoting Rhizobacteria Bacillus mycoides Gnyt1 and its Whole Genome Sequencing Analysis.</title>
        <authorList>
            <person name="Li J.H."/>
            <person name="Yao T."/>
        </authorList>
    </citation>
    <scope>NUCLEOTIDE SEQUENCE [LARGE SCALE GENOMIC DNA]</scope>
    <source>
        <strain evidence="1 2">Gnyt1</strain>
        <plasmid evidence="2">Plasmid unnamed2</plasmid>
    </source>
</reference>
<sequence>MQEHGGKRAGAGRPSLGMTKKVSITLSEEDWKRIADSKKSFSQFFRELTLKEFKK</sequence>
<proteinExistence type="predicted"/>
<geneLocation type="plasmid" evidence="1 2">
    <name>unnamed2</name>
</geneLocation>
<dbReference type="AlphaFoldDB" id="A0A1W6AIH4"/>
<protein>
    <submittedName>
        <fullName evidence="1">CopG family transcriptional regulator</fullName>
    </submittedName>
</protein>
<organism evidence="1 2">
    <name type="scientific">Bacillus mycoides</name>
    <dbReference type="NCBI Taxonomy" id="1405"/>
    <lineage>
        <taxon>Bacteria</taxon>
        <taxon>Bacillati</taxon>
        <taxon>Bacillota</taxon>
        <taxon>Bacilli</taxon>
        <taxon>Bacillales</taxon>
        <taxon>Bacillaceae</taxon>
        <taxon>Bacillus</taxon>
        <taxon>Bacillus cereus group</taxon>
    </lineage>
</organism>
<name>A0A1W6AIH4_BACMY</name>
<evidence type="ECO:0000313" key="2">
    <source>
        <dbReference type="Proteomes" id="UP000192932"/>
    </source>
</evidence>
<gene>
    <name evidence="1" type="ORF">B7492_31920</name>
</gene>
<dbReference type="Proteomes" id="UP000192932">
    <property type="component" value="Plasmid unnamed2"/>
</dbReference>